<name>A0A1E1WUH2_PECGO</name>
<evidence type="ECO:0000313" key="1">
    <source>
        <dbReference type="EMBL" id="JAT90665.1"/>
    </source>
</evidence>
<proteinExistence type="predicted"/>
<accession>A0A1E1WUH2</accession>
<protein>
    <submittedName>
        <fullName evidence="1">Uncharacterized protein</fullName>
    </submittedName>
</protein>
<reference evidence="1" key="1">
    <citation type="submission" date="2015-09" db="EMBL/GenBank/DDBJ databases">
        <title>De novo assembly of Pectinophora gossypiella (Pink Bollworm) gut transcriptome.</title>
        <authorList>
            <person name="Tassone E.E."/>
        </authorList>
    </citation>
    <scope>NUCLEOTIDE SEQUENCE</scope>
</reference>
<gene>
    <name evidence="1" type="ORF">g.4852</name>
</gene>
<feature type="non-terminal residue" evidence="1">
    <location>
        <position position="1"/>
    </location>
</feature>
<organism evidence="1">
    <name type="scientific">Pectinophora gossypiella</name>
    <name type="common">Cotton pink bollworm</name>
    <name type="synonym">Depressaria gossypiella</name>
    <dbReference type="NCBI Taxonomy" id="13191"/>
    <lineage>
        <taxon>Eukaryota</taxon>
        <taxon>Metazoa</taxon>
        <taxon>Ecdysozoa</taxon>
        <taxon>Arthropoda</taxon>
        <taxon>Hexapoda</taxon>
        <taxon>Insecta</taxon>
        <taxon>Pterygota</taxon>
        <taxon>Neoptera</taxon>
        <taxon>Endopterygota</taxon>
        <taxon>Lepidoptera</taxon>
        <taxon>Glossata</taxon>
        <taxon>Ditrysia</taxon>
        <taxon>Gelechioidea</taxon>
        <taxon>Gelechiidae</taxon>
        <taxon>Apatetrinae</taxon>
        <taxon>Pectinophora</taxon>
    </lineage>
</organism>
<dbReference type="EMBL" id="GDQN01000389">
    <property type="protein sequence ID" value="JAT90665.1"/>
    <property type="molecule type" value="Transcribed_RNA"/>
</dbReference>
<sequence>AAAPAARSPVRWAPCRCSRAPLLIFCSNAGRAGLLHPVWRARLDEEKKILGSSFCRSYYYLPINLSTPEITFITRVRTSSQIYYEEVKISDVCRTSACRAR</sequence>
<dbReference type="AlphaFoldDB" id="A0A1E1WUH2"/>